<name>A0ABN9JIG4_9RALS</name>
<evidence type="ECO:0000256" key="1">
    <source>
        <dbReference type="SAM" id="MobiDB-lite"/>
    </source>
</evidence>
<comment type="caution">
    <text evidence="2">The sequence shown here is derived from an EMBL/GenBank/DDBJ whole genome shotgun (WGS) entry which is preliminary data.</text>
</comment>
<dbReference type="Proteomes" id="UP001189757">
    <property type="component" value="Unassembled WGS sequence"/>
</dbReference>
<evidence type="ECO:0008006" key="4">
    <source>
        <dbReference type="Google" id="ProtNLM"/>
    </source>
</evidence>
<sequence length="109" mass="11848">MSLEAAVPQSEWNGSEGEPRKGQSARIARRYNARMTDALLTITDLEAAINYWRARSPAEGEELRLCAEASALAKPYALMIVQGATRIAPEQLGDKARAAYEAWRAAVGA</sequence>
<dbReference type="InterPro" id="IPR022191">
    <property type="entry name" value="DUF3717"/>
</dbReference>
<protein>
    <recommendedName>
        <fullName evidence="4">DUF3717 domain-containing protein</fullName>
    </recommendedName>
</protein>
<organism evidence="2 3">
    <name type="scientific">Ralstonia flaminis</name>
    <dbReference type="NCBI Taxonomy" id="3058597"/>
    <lineage>
        <taxon>Bacteria</taxon>
        <taxon>Pseudomonadati</taxon>
        <taxon>Pseudomonadota</taxon>
        <taxon>Betaproteobacteria</taxon>
        <taxon>Burkholderiales</taxon>
        <taxon>Burkholderiaceae</taxon>
        <taxon>Ralstonia</taxon>
    </lineage>
</organism>
<gene>
    <name evidence="2" type="ORF">LMG18101_01873</name>
</gene>
<feature type="region of interest" description="Disordered" evidence="1">
    <location>
        <begin position="1"/>
        <end position="25"/>
    </location>
</feature>
<dbReference type="Pfam" id="PF12512">
    <property type="entry name" value="DUF3717"/>
    <property type="match status" value="1"/>
</dbReference>
<proteinExistence type="predicted"/>
<evidence type="ECO:0000313" key="2">
    <source>
        <dbReference type="EMBL" id="CAJ0813345.1"/>
    </source>
</evidence>
<reference evidence="2 3" key="1">
    <citation type="submission" date="2023-07" db="EMBL/GenBank/DDBJ databases">
        <authorList>
            <person name="Peeters C."/>
        </authorList>
    </citation>
    <scope>NUCLEOTIDE SEQUENCE [LARGE SCALE GENOMIC DNA]</scope>
    <source>
        <strain evidence="2 3">LMG 18101</strain>
    </source>
</reference>
<evidence type="ECO:0000313" key="3">
    <source>
        <dbReference type="Proteomes" id="UP001189757"/>
    </source>
</evidence>
<dbReference type="EMBL" id="CATZLL010000005">
    <property type="protein sequence ID" value="CAJ0813345.1"/>
    <property type="molecule type" value="Genomic_DNA"/>
</dbReference>
<keyword evidence="3" id="KW-1185">Reference proteome</keyword>
<accession>A0ABN9JIG4</accession>